<reference evidence="1 2" key="1">
    <citation type="journal article" date="2014" name="Antonie Van Leeuwenhoek">
        <title>Hyphomonas beringensis sp. nov. and Hyphomonas chukchiensis sp. nov., isolated from surface seawater of the Bering Sea and Chukchi Sea.</title>
        <authorList>
            <person name="Li C."/>
            <person name="Lai Q."/>
            <person name="Li G."/>
            <person name="Dong C."/>
            <person name="Wang J."/>
            <person name="Liao Y."/>
            <person name="Shao Z."/>
        </authorList>
    </citation>
    <scope>NUCLEOTIDE SEQUENCE [LARGE SCALE GENOMIC DNA]</scope>
    <source>
        <strain evidence="1 2">PS728</strain>
    </source>
</reference>
<organism evidence="1 2">
    <name type="scientific">Hyphomonas polymorpha PS728</name>
    <dbReference type="NCBI Taxonomy" id="1280954"/>
    <lineage>
        <taxon>Bacteria</taxon>
        <taxon>Pseudomonadati</taxon>
        <taxon>Pseudomonadota</taxon>
        <taxon>Alphaproteobacteria</taxon>
        <taxon>Hyphomonadales</taxon>
        <taxon>Hyphomonadaceae</taxon>
        <taxon>Hyphomonas</taxon>
    </lineage>
</organism>
<evidence type="ECO:0000313" key="2">
    <source>
        <dbReference type="Proteomes" id="UP000027100"/>
    </source>
</evidence>
<dbReference type="RefSeq" id="WP_035595216.1">
    <property type="nucleotide sequence ID" value="NZ_ARYM01000004.1"/>
</dbReference>
<dbReference type="AlphaFoldDB" id="A0A062VN88"/>
<dbReference type="STRING" id="1280954.HPO_04895"/>
<comment type="caution">
    <text evidence="1">The sequence shown here is derived from an EMBL/GenBank/DDBJ whole genome shotgun (WGS) entry which is preliminary data.</text>
</comment>
<keyword evidence="2" id="KW-1185">Reference proteome</keyword>
<dbReference type="Pfam" id="PF05284">
    <property type="entry name" value="DUF736"/>
    <property type="match status" value="1"/>
</dbReference>
<evidence type="ECO:0000313" key="1">
    <source>
        <dbReference type="EMBL" id="KCZ99696.1"/>
    </source>
</evidence>
<protein>
    <recommendedName>
        <fullName evidence="3">DUF736 domain-containing protein</fullName>
    </recommendedName>
</protein>
<gene>
    <name evidence="1" type="ORF">HPO_04895</name>
</gene>
<accession>A0A062VN88</accession>
<evidence type="ECO:0008006" key="3">
    <source>
        <dbReference type="Google" id="ProtNLM"/>
    </source>
</evidence>
<name>A0A062VN88_9PROT</name>
<proteinExistence type="predicted"/>
<dbReference type="eggNOG" id="COG5489">
    <property type="taxonomic scope" value="Bacteria"/>
</dbReference>
<dbReference type="OrthoDB" id="9800788at2"/>
<dbReference type="EMBL" id="ARYM01000004">
    <property type="protein sequence ID" value="KCZ99696.1"/>
    <property type="molecule type" value="Genomic_DNA"/>
</dbReference>
<sequence length="107" mass="11763">MANVLGYVTKTSTGFEGSLAMMTFSAAIRIEKNTDKENDGQPDYRILAGEARTEIGGGWMRKAKQSGREYVSIMLADPQIGPRKIFASLAPVKGKTGRQVILWNPRD</sequence>
<dbReference type="InterPro" id="IPR007948">
    <property type="entry name" value="DUF736"/>
</dbReference>
<dbReference type="Proteomes" id="UP000027100">
    <property type="component" value="Unassembled WGS sequence"/>
</dbReference>
<dbReference type="PATRIC" id="fig|1280954.3.peg.1002"/>